<dbReference type="Proteomes" id="UP000266273">
    <property type="component" value="Unassembled WGS sequence"/>
</dbReference>
<keyword evidence="3" id="KW-1185">Reference proteome</keyword>
<dbReference type="InterPro" id="IPR029063">
    <property type="entry name" value="SAM-dependent_MTases_sf"/>
</dbReference>
<protein>
    <submittedName>
        <fullName evidence="2">FkbM family methyltransferase</fullName>
    </submittedName>
</protein>
<accession>A0A397QA79</accession>
<proteinExistence type="predicted"/>
<dbReference type="InterPro" id="IPR052514">
    <property type="entry name" value="SAM-dependent_MTase"/>
</dbReference>
<feature type="domain" description="Methyltransferase FkbM" evidence="1">
    <location>
        <begin position="49"/>
        <end position="199"/>
    </location>
</feature>
<organism evidence="2 3">
    <name type="scientific">Dichotomicrobium thermohalophilum</name>
    <dbReference type="NCBI Taxonomy" id="933063"/>
    <lineage>
        <taxon>Bacteria</taxon>
        <taxon>Pseudomonadati</taxon>
        <taxon>Pseudomonadota</taxon>
        <taxon>Alphaproteobacteria</taxon>
        <taxon>Hyphomicrobiales</taxon>
        <taxon>Hyphomicrobiaceae</taxon>
        <taxon>Dichotomicrobium</taxon>
    </lineage>
</organism>
<comment type="caution">
    <text evidence="2">The sequence shown here is derived from an EMBL/GenBank/DDBJ whole genome shotgun (WGS) entry which is preliminary data.</text>
</comment>
<evidence type="ECO:0000313" key="2">
    <source>
        <dbReference type="EMBL" id="RIA55024.1"/>
    </source>
</evidence>
<dbReference type="Gene3D" id="3.40.50.150">
    <property type="entry name" value="Vaccinia Virus protein VP39"/>
    <property type="match status" value="1"/>
</dbReference>
<evidence type="ECO:0000313" key="3">
    <source>
        <dbReference type="Proteomes" id="UP000266273"/>
    </source>
</evidence>
<dbReference type="InterPro" id="IPR006342">
    <property type="entry name" value="FkbM_mtfrase"/>
</dbReference>
<gene>
    <name evidence="2" type="ORF">BXY53_0074</name>
</gene>
<dbReference type="Pfam" id="PF05050">
    <property type="entry name" value="Methyltransf_21"/>
    <property type="match status" value="1"/>
</dbReference>
<keyword evidence="2" id="KW-0808">Transferase</keyword>
<evidence type="ECO:0000259" key="1">
    <source>
        <dbReference type="Pfam" id="PF05050"/>
    </source>
</evidence>
<dbReference type="NCBIfam" id="TIGR01444">
    <property type="entry name" value="fkbM_fam"/>
    <property type="match status" value="1"/>
</dbReference>
<dbReference type="OrthoDB" id="7542440at2"/>
<dbReference type="EMBL" id="QXDF01000001">
    <property type="protein sequence ID" value="RIA55024.1"/>
    <property type="molecule type" value="Genomic_DNA"/>
</dbReference>
<dbReference type="GO" id="GO:0032259">
    <property type="term" value="P:methylation"/>
    <property type="evidence" value="ECO:0007669"/>
    <property type="project" value="UniProtKB-KW"/>
</dbReference>
<sequence length="255" mass="27851">MGPPKFQRGLREAAGITRSLWQYHASLGRARRMRAFYRLFVPAGGLVFDIGAHVGDRVRAFRALGAEVVAVEPQPRAFKCLQWLFGGSGCVHLVNAAVAETAGEVLLNINLANPTVSTASRDFVAAADGAEGWADQRWEETRTVPATTLDTLIARFGQPDFVKIDVEGFEAAALAGLSQAVPALSFEFTTIQRRVAFQCIDRLETLGDYRYNLSLGESFAMEYRHWLSARETADVIAALPHSANSGDVYAVRDTS</sequence>
<dbReference type="GO" id="GO:0008168">
    <property type="term" value="F:methyltransferase activity"/>
    <property type="evidence" value="ECO:0007669"/>
    <property type="project" value="UniProtKB-KW"/>
</dbReference>
<dbReference type="AlphaFoldDB" id="A0A397QA79"/>
<reference evidence="2 3" key="1">
    <citation type="submission" date="2018-08" db="EMBL/GenBank/DDBJ databases">
        <title>Genomic Encyclopedia of Archaeal and Bacterial Type Strains, Phase II (KMG-II): from individual species to whole genera.</title>
        <authorList>
            <person name="Goeker M."/>
        </authorList>
    </citation>
    <scope>NUCLEOTIDE SEQUENCE [LARGE SCALE GENOMIC DNA]</scope>
    <source>
        <strain evidence="2 3">DSM 5002</strain>
    </source>
</reference>
<dbReference type="PANTHER" id="PTHR34203:SF15">
    <property type="entry name" value="SLL1173 PROTEIN"/>
    <property type="match status" value="1"/>
</dbReference>
<keyword evidence="2" id="KW-0489">Methyltransferase</keyword>
<dbReference type="PANTHER" id="PTHR34203">
    <property type="entry name" value="METHYLTRANSFERASE, FKBM FAMILY PROTEIN"/>
    <property type="match status" value="1"/>
</dbReference>
<dbReference type="SUPFAM" id="SSF53335">
    <property type="entry name" value="S-adenosyl-L-methionine-dependent methyltransferases"/>
    <property type="match status" value="1"/>
</dbReference>
<name>A0A397QA79_9HYPH</name>
<dbReference type="RefSeq" id="WP_119059983.1">
    <property type="nucleotide sequence ID" value="NZ_QXDF01000001.1"/>
</dbReference>